<evidence type="ECO:0000313" key="1">
    <source>
        <dbReference type="EMBL" id="AGA56790.1"/>
    </source>
</evidence>
<dbReference type="KEGG" id="tco:Theco_0580"/>
<evidence type="ECO:0008006" key="3">
    <source>
        <dbReference type="Google" id="ProtNLM"/>
    </source>
</evidence>
<dbReference type="HOGENOM" id="CLU_106685_0_0_9"/>
<dbReference type="AlphaFoldDB" id="L0EC79"/>
<evidence type="ECO:0000313" key="2">
    <source>
        <dbReference type="Proteomes" id="UP000010795"/>
    </source>
</evidence>
<sequence>MASLYEEWIERHLVARTGERRRRLAEGHGHAERLFAETIWLPAAGNFTDLHPEYEIADERGKPLFIDFAFTPPALRAAIEIDGYGPHHRDLDRRQFAEQLNRQNYLVIQGWKVLRFSYDDICGRPQLCRTVIQKLLGLCYGADDKSLPLPQRELIRRAMRHGRPFTPDDAAEWTGLSKRTVGPMLHRLRMQGYVEPASGKVRIRRYALTLKAERLGLL</sequence>
<dbReference type="SUPFAM" id="SSF46785">
    <property type="entry name" value="Winged helix' DNA-binding domain"/>
    <property type="match status" value="1"/>
</dbReference>
<dbReference type="Gene3D" id="3.40.960.10">
    <property type="entry name" value="VSR Endonuclease"/>
    <property type="match status" value="1"/>
</dbReference>
<dbReference type="STRING" id="717605.Theco_0580"/>
<dbReference type="Gene3D" id="1.10.10.10">
    <property type="entry name" value="Winged helix-like DNA-binding domain superfamily/Winged helix DNA-binding domain"/>
    <property type="match status" value="1"/>
</dbReference>
<keyword evidence="2" id="KW-1185">Reference proteome</keyword>
<dbReference type="eggNOG" id="COG1974">
    <property type="taxonomic scope" value="Bacteria"/>
</dbReference>
<dbReference type="InterPro" id="IPR009351">
    <property type="entry name" value="AlkZ-like"/>
</dbReference>
<proteinExistence type="predicted"/>
<name>L0EC79_THECK</name>
<dbReference type="RefSeq" id="WP_015253554.1">
    <property type="nucleotide sequence ID" value="NC_019897.1"/>
</dbReference>
<reference evidence="2" key="1">
    <citation type="submission" date="2012-01" db="EMBL/GenBank/DDBJ databases">
        <title>Complete sequence of chromosome of Thermobacillus composti KWC4.</title>
        <authorList>
            <person name="Lucas S."/>
            <person name="Han J."/>
            <person name="Lapidus A."/>
            <person name="Cheng J.-F."/>
            <person name="Goodwin L."/>
            <person name="Pitluck S."/>
            <person name="Peters L."/>
            <person name="Ovchinnikova G."/>
            <person name="Teshima H."/>
            <person name="Detter J.C."/>
            <person name="Han C."/>
            <person name="Tapia R."/>
            <person name="Land M."/>
            <person name="Hauser L."/>
            <person name="Kyrpides N."/>
            <person name="Ivanova N."/>
            <person name="Pagani I."/>
            <person name="Anderson I."/>
            <person name="Woyke T."/>
        </authorList>
    </citation>
    <scope>NUCLEOTIDE SEQUENCE [LARGE SCALE GENOMIC DNA]</scope>
    <source>
        <strain evidence="2">DSM 18247 / JCM 13945 / KWC4</strain>
    </source>
</reference>
<dbReference type="Proteomes" id="UP000010795">
    <property type="component" value="Chromosome"/>
</dbReference>
<dbReference type="InterPro" id="IPR036390">
    <property type="entry name" value="WH_DNA-bd_sf"/>
</dbReference>
<dbReference type="OrthoDB" id="2677830at2"/>
<dbReference type="Pfam" id="PF06224">
    <property type="entry name" value="AlkZ-like"/>
    <property type="match status" value="1"/>
</dbReference>
<organism evidence="1 2">
    <name type="scientific">Thermobacillus composti (strain DSM 18247 / JCM 13945 / KWC4)</name>
    <dbReference type="NCBI Taxonomy" id="717605"/>
    <lineage>
        <taxon>Bacteria</taxon>
        <taxon>Bacillati</taxon>
        <taxon>Bacillota</taxon>
        <taxon>Bacilli</taxon>
        <taxon>Bacillales</taxon>
        <taxon>Paenibacillaceae</taxon>
        <taxon>Thermobacillus</taxon>
    </lineage>
</organism>
<protein>
    <recommendedName>
        <fullName evidence="3">DUF559 domain-containing protein</fullName>
    </recommendedName>
</protein>
<accession>L0EC79</accession>
<dbReference type="EMBL" id="CP003255">
    <property type="protein sequence ID" value="AGA56790.1"/>
    <property type="molecule type" value="Genomic_DNA"/>
</dbReference>
<dbReference type="InterPro" id="IPR036388">
    <property type="entry name" value="WH-like_DNA-bd_sf"/>
</dbReference>
<gene>
    <name evidence="1" type="ordered locus">Theco_0580</name>
</gene>